<dbReference type="STRING" id="180498.A0A067L3L3"/>
<accession>A0A067L3L3</accession>
<dbReference type="Proteomes" id="UP000027138">
    <property type="component" value="Unassembled WGS sequence"/>
</dbReference>
<proteinExistence type="predicted"/>
<dbReference type="Gene3D" id="3.30.200.20">
    <property type="entry name" value="Phosphorylase Kinase, domain 1"/>
    <property type="match status" value="1"/>
</dbReference>
<dbReference type="InterPro" id="IPR051343">
    <property type="entry name" value="G-type_lectin_kinases/EP1-like"/>
</dbReference>
<dbReference type="InterPro" id="IPR036426">
    <property type="entry name" value="Bulb-type_lectin_dom_sf"/>
</dbReference>
<dbReference type="OrthoDB" id="1733367at2759"/>
<evidence type="ECO:0000313" key="7">
    <source>
        <dbReference type="Proteomes" id="UP000027138"/>
    </source>
</evidence>
<feature type="chain" id="PRO_5001640166" description="Bulb-type lectin domain-containing protein" evidence="4">
    <location>
        <begin position="18"/>
        <end position="271"/>
    </location>
</feature>
<dbReference type="InterPro" id="IPR001480">
    <property type="entry name" value="Bulb-type_lectin_dom"/>
</dbReference>
<evidence type="ECO:0000259" key="5">
    <source>
        <dbReference type="PROSITE" id="PS50927"/>
    </source>
</evidence>
<keyword evidence="7" id="KW-1185">Reference proteome</keyword>
<dbReference type="InterPro" id="IPR011009">
    <property type="entry name" value="Kinase-like_dom_sf"/>
</dbReference>
<name>A0A067L3L3_JATCU</name>
<feature type="domain" description="Bulb-type lectin" evidence="5">
    <location>
        <begin position="21"/>
        <end position="146"/>
    </location>
</feature>
<keyword evidence="1 4" id="KW-0732">Signal</keyword>
<dbReference type="SUPFAM" id="SSF56112">
    <property type="entry name" value="Protein kinase-like (PK-like)"/>
    <property type="match status" value="1"/>
</dbReference>
<evidence type="ECO:0000313" key="6">
    <source>
        <dbReference type="EMBL" id="KDP43017.1"/>
    </source>
</evidence>
<dbReference type="PANTHER" id="PTHR47976">
    <property type="entry name" value="G-TYPE LECTIN S-RECEPTOR-LIKE SERINE/THREONINE-PROTEIN KINASE SD2-5"/>
    <property type="match status" value="1"/>
</dbReference>
<dbReference type="PROSITE" id="PS50927">
    <property type="entry name" value="BULB_LECTIN"/>
    <property type="match status" value="1"/>
</dbReference>
<evidence type="ECO:0000256" key="2">
    <source>
        <dbReference type="ARBA" id="ARBA00023157"/>
    </source>
</evidence>
<evidence type="ECO:0000256" key="3">
    <source>
        <dbReference type="ARBA" id="ARBA00023180"/>
    </source>
</evidence>
<dbReference type="SUPFAM" id="SSF51110">
    <property type="entry name" value="alpha-D-mannose-specific plant lectins"/>
    <property type="match status" value="1"/>
</dbReference>
<dbReference type="EMBL" id="KK914283">
    <property type="protein sequence ID" value="KDP43017.1"/>
    <property type="molecule type" value="Genomic_DNA"/>
</dbReference>
<evidence type="ECO:0000256" key="1">
    <source>
        <dbReference type="ARBA" id="ARBA00022729"/>
    </source>
</evidence>
<keyword evidence="3" id="KW-0325">Glycoprotein</keyword>
<dbReference type="PANTHER" id="PTHR47976:SF102">
    <property type="entry name" value="G-TYPE LECTIN S-RECEPTOR-LIKE SERINE_THREONINE-PROTEIN KINASE LECRK3"/>
    <property type="match status" value="1"/>
</dbReference>
<reference evidence="6 7" key="1">
    <citation type="journal article" date="2014" name="PLoS ONE">
        <title>Global Analysis of Gene Expression Profiles in Physic Nut (Jatropha curcas L.) Seedlings Exposed to Salt Stress.</title>
        <authorList>
            <person name="Zhang L."/>
            <person name="Zhang C."/>
            <person name="Wu P."/>
            <person name="Chen Y."/>
            <person name="Li M."/>
            <person name="Jiang H."/>
            <person name="Wu G."/>
        </authorList>
    </citation>
    <scope>NUCLEOTIDE SEQUENCE [LARGE SCALE GENOMIC DNA]</scope>
    <source>
        <strain evidence="7">cv. GZQX0401</strain>
        <tissue evidence="6">Young leaves</tissue>
    </source>
</reference>
<gene>
    <name evidence="6" type="ORF">JCGZ_25203</name>
</gene>
<organism evidence="6 7">
    <name type="scientific">Jatropha curcas</name>
    <name type="common">Barbados nut</name>
    <dbReference type="NCBI Taxonomy" id="180498"/>
    <lineage>
        <taxon>Eukaryota</taxon>
        <taxon>Viridiplantae</taxon>
        <taxon>Streptophyta</taxon>
        <taxon>Embryophyta</taxon>
        <taxon>Tracheophyta</taxon>
        <taxon>Spermatophyta</taxon>
        <taxon>Magnoliopsida</taxon>
        <taxon>eudicotyledons</taxon>
        <taxon>Gunneridae</taxon>
        <taxon>Pentapetalae</taxon>
        <taxon>rosids</taxon>
        <taxon>fabids</taxon>
        <taxon>Malpighiales</taxon>
        <taxon>Euphorbiaceae</taxon>
        <taxon>Crotonoideae</taxon>
        <taxon>Jatropheae</taxon>
        <taxon>Jatropha</taxon>
    </lineage>
</organism>
<evidence type="ECO:0000256" key="4">
    <source>
        <dbReference type="SAM" id="SignalP"/>
    </source>
</evidence>
<dbReference type="AlphaFoldDB" id="A0A067L3L3"/>
<keyword evidence="2" id="KW-1015">Disulfide bond</keyword>
<sequence length="271" mass="30626">MLLFLLFLSSIFSRVTAQQRTCNISLGSSLTPTNTSYWSSVSGHFAFGFSPKEDGFAIGIWFAKIRQKTVIWTANGDDPPLPGAVTLTLSSDGKLIIQLNQGQIPFQDFPRAASSASILDSEPCMYLSSCFYVVDESQKNLGCKRNSEVYESMSLNESSFTMQKLQFIPWEDNPYSILSSTTRTDCEMECSRDCNCVAAVYKDRNCRKQKLPLRFGRIQDDPKETFIKIAVAVKKLEKVVAEGEVEFQNELRSISRTHNRNLVRLLGYYHD</sequence>
<feature type="signal peptide" evidence="4">
    <location>
        <begin position="1"/>
        <end position="17"/>
    </location>
</feature>
<protein>
    <recommendedName>
        <fullName evidence="5">Bulb-type lectin domain-containing protein</fullName>
    </recommendedName>
</protein>